<proteinExistence type="predicted"/>
<organism evidence="1 2">
    <name type="scientific">Aegilops tauschii subsp. strangulata</name>
    <name type="common">Goatgrass</name>
    <dbReference type="NCBI Taxonomy" id="200361"/>
    <lineage>
        <taxon>Eukaryota</taxon>
        <taxon>Viridiplantae</taxon>
        <taxon>Streptophyta</taxon>
        <taxon>Embryophyta</taxon>
        <taxon>Tracheophyta</taxon>
        <taxon>Spermatophyta</taxon>
        <taxon>Magnoliopsida</taxon>
        <taxon>Liliopsida</taxon>
        <taxon>Poales</taxon>
        <taxon>Poaceae</taxon>
        <taxon>BOP clade</taxon>
        <taxon>Pooideae</taxon>
        <taxon>Triticodae</taxon>
        <taxon>Triticeae</taxon>
        <taxon>Triticinae</taxon>
        <taxon>Aegilops</taxon>
    </lineage>
</organism>
<reference evidence="1" key="4">
    <citation type="submission" date="2019-03" db="UniProtKB">
        <authorList>
            <consortium name="EnsemblPlants"/>
        </authorList>
    </citation>
    <scope>IDENTIFICATION</scope>
</reference>
<keyword evidence="2" id="KW-1185">Reference proteome</keyword>
<dbReference type="EnsemblPlants" id="AET4Gv20418300.31">
    <property type="protein sequence ID" value="AET4Gv20418300.31"/>
    <property type="gene ID" value="AET4Gv20418300"/>
</dbReference>
<evidence type="ECO:0000313" key="2">
    <source>
        <dbReference type="Proteomes" id="UP000015105"/>
    </source>
</evidence>
<reference evidence="2" key="1">
    <citation type="journal article" date="2014" name="Science">
        <title>Ancient hybridizations among the ancestral genomes of bread wheat.</title>
        <authorList>
            <consortium name="International Wheat Genome Sequencing Consortium,"/>
            <person name="Marcussen T."/>
            <person name="Sandve S.R."/>
            <person name="Heier L."/>
            <person name="Spannagl M."/>
            <person name="Pfeifer M."/>
            <person name="Jakobsen K.S."/>
            <person name="Wulff B.B."/>
            <person name="Steuernagel B."/>
            <person name="Mayer K.F."/>
            <person name="Olsen O.A."/>
        </authorList>
    </citation>
    <scope>NUCLEOTIDE SEQUENCE [LARGE SCALE GENOMIC DNA]</scope>
    <source>
        <strain evidence="2">cv. AL8/78</strain>
    </source>
</reference>
<dbReference type="Proteomes" id="UP000015105">
    <property type="component" value="Chromosome 4D"/>
</dbReference>
<reference evidence="1" key="3">
    <citation type="journal article" date="2017" name="Nature">
        <title>Genome sequence of the progenitor of the wheat D genome Aegilops tauschii.</title>
        <authorList>
            <person name="Luo M.C."/>
            <person name="Gu Y.Q."/>
            <person name="Puiu D."/>
            <person name="Wang H."/>
            <person name="Twardziok S.O."/>
            <person name="Deal K.R."/>
            <person name="Huo N."/>
            <person name="Zhu T."/>
            <person name="Wang L."/>
            <person name="Wang Y."/>
            <person name="McGuire P.E."/>
            <person name="Liu S."/>
            <person name="Long H."/>
            <person name="Ramasamy R.K."/>
            <person name="Rodriguez J.C."/>
            <person name="Van S.L."/>
            <person name="Yuan L."/>
            <person name="Wang Z."/>
            <person name="Xia Z."/>
            <person name="Xiao L."/>
            <person name="Anderson O.D."/>
            <person name="Ouyang S."/>
            <person name="Liang Y."/>
            <person name="Zimin A.V."/>
            <person name="Pertea G."/>
            <person name="Qi P."/>
            <person name="Bennetzen J.L."/>
            <person name="Dai X."/>
            <person name="Dawson M.W."/>
            <person name="Muller H.G."/>
            <person name="Kugler K."/>
            <person name="Rivarola-Duarte L."/>
            <person name="Spannagl M."/>
            <person name="Mayer K.F.X."/>
            <person name="Lu F.H."/>
            <person name="Bevan M.W."/>
            <person name="Leroy P."/>
            <person name="Li P."/>
            <person name="You F.M."/>
            <person name="Sun Q."/>
            <person name="Liu Z."/>
            <person name="Lyons E."/>
            <person name="Wicker T."/>
            <person name="Salzberg S.L."/>
            <person name="Devos K.M."/>
            <person name="Dvorak J."/>
        </authorList>
    </citation>
    <scope>NUCLEOTIDE SEQUENCE [LARGE SCALE GENOMIC DNA]</scope>
    <source>
        <strain evidence="1">cv. AL8/78</strain>
    </source>
</reference>
<dbReference type="AlphaFoldDB" id="A0A453I2P6"/>
<protein>
    <submittedName>
        <fullName evidence="1">Uncharacterized protein</fullName>
    </submittedName>
</protein>
<sequence>TAVRSCPPRRRLIPGTAPLLPQSATDSSAVLLRQHLKIKLNSREKNQFTFVCFFRSSYMSSTKPTPRLLLLVLVWMFSKFNYQCTPSSGTLSWTAKFRDASVPKVRDGGRRRR</sequence>
<reference evidence="1" key="5">
    <citation type="journal article" date="2021" name="G3 (Bethesda)">
        <title>Aegilops tauschii genome assembly Aet v5.0 features greater sequence contiguity and improved annotation.</title>
        <authorList>
            <person name="Wang L."/>
            <person name="Zhu T."/>
            <person name="Rodriguez J.C."/>
            <person name="Deal K.R."/>
            <person name="Dubcovsky J."/>
            <person name="McGuire P.E."/>
            <person name="Lux T."/>
            <person name="Spannagl M."/>
            <person name="Mayer K.F.X."/>
            <person name="Baldrich P."/>
            <person name="Meyers B.C."/>
            <person name="Huo N."/>
            <person name="Gu Y.Q."/>
            <person name="Zhou H."/>
            <person name="Devos K.M."/>
            <person name="Bennetzen J.L."/>
            <person name="Unver T."/>
            <person name="Budak H."/>
            <person name="Gulick P.J."/>
            <person name="Galiba G."/>
            <person name="Kalapos B."/>
            <person name="Nelson D.R."/>
            <person name="Li P."/>
            <person name="You F.M."/>
            <person name="Luo M.C."/>
            <person name="Dvorak J."/>
        </authorList>
    </citation>
    <scope>NUCLEOTIDE SEQUENCE [LARGE SCALE GENOMIC DNA]</scope>
    <source>
        <strain evidence="1">cv. AL8/78</strain>
    </source>
</reference>
<name>A0A453I2P6_AEGTS</name>
<accession>A0A453I2P6</accession>
<evidence type="ECO:0000313" key="1">
    <source>
        <dbReference type="EnsemblPlants" id="AET4Gv20418300.31"/>
    </source>
</evidence>
<dbReference type="Gramene" id="AET4Gv20418300.31">
    <property type="protein sequence ID" value="AET4Gv20418300.31"/>
    <property type="gene ID" value="AET4Gv20418300"/>
</dbReference>
<reference evidence="2" key="2">
    <citation type="journal article" date="2017" name="Nat. Plants">
        <title>The Aegilops tauschii genome reveals multiple impacts of transposons.</title>
        <authorList>
            <person name="Zhao G."/>
            <person name="Zou C."/>
            <person name="Li K."/>
            <person name="Wang K."/>
            <person name="Li T."/>
            <person name="Gao L."/>
            <person name="Zhang X."/>
            <person name="Wang H."/>
            <person name="Yang Z."/>
            <person name="Liu X."/>
            <person name="Jiang W."/>
            <person name="Mao L."/>
            <person name="Kong X."/>
            <person name="Jiao Y."/>
            <person name="Jia J."/>
        </authorList>
    </citation>
    <scope>NUCLEOTIDE SEQUENCE [LARGE SCALE GENOMIC DNA]</scope>
    <source>
        <strain evidence="2">cv. AL8/78</strain>
    </source>
</reference>